<dbReference type="Proteomes" id="UP001257627">
    <property type="component" value="Unassembled WGS sequence"/>
</dbReference>
<comment type="caution">
    <text evidence="1">The sequence shown here is derived from an EMBL/GenBank/DDBJ whole genome shotgun (WGS) entry which is preliminary data.</text>
</comment>
<dbReference type="RefSeq" id="WP_143600318.1">
    <property type="nucleotide sequence ID" value="NZ_CP107955.1"/>
</dbReference>
<reference evidence="1 2" key="1">
    <citation type="submission" date="2023-02" db="EMBL/GenBank/DDBJ databases">
        <authorList>
            <person name="Maleckis M."/>
        </authorList>
    </citation>
    <scope>NUCLEOTIDE SEQUENCE [LARGE SCALE GENOMIC DNA]</scope>
    <source>
        <strain evidence="1 2">P8-A2</strain>
    </source>
</reference>
<organism evidence="1 2">
    <name type="scientific">Streptomyces mirabilis</name>
    <dbReference type="NCBI Taxonomy" id="68239"/>
    <lineage>
        <taxon>Bacteria</taxon>
        <taxon>Bacillati</taxon>
        <taxon>Actinomycetota</taxon>
        <taxon>Actinomycetes</taxon>
        <taxon>Kitasatosporales</taxon>
        <taxon>Streptomycetaceae</taxon>
        <taxon>Streptomyces</taxon>
    </lineage>
</organism>
<protein>
    <submittedName>
        <fullName evidence="1">Uncharacterized protein</fullName>
    </submittedName>
</protein>
<keyword evidence="2" id="KW-1185">Reference proteome</keyword>
<evidence type="ECO:0000313" key="1">
    <source>
        <dbReference type="EMBL" id="MDU8999865.1"/>
    </source>
</evidence>
<name>A0ABU3V105_9ACTN</name>
<proteinExistence type="predicted"/>
<dbReference type="EMBL" id="JARAKF010000001">
    <property type="protein sequence ID" value="MDU8999865.1"/>
    <property type="molecule type" value="Genomic_DNA"/>
</dbReference>
<gene>
    <name evidence="1" type="ORF">PU648_47510</name>
</gene>
<evidence type="ECO:0000313" key="2">
    <source>
        <dbReference type="Proteomes" id="UP001257627"/>
    </source>
</evidence>
<accession>A0ABU3V105</accession>
<sequence length="95" mass="9956">MTKYVSVVCSGQVRVLSVNEAGPNPPTPVANGSNVFWQPVGGPTNVFDATLSVFDASLLVTELTSTGEVWQGVCTSTLPLTVPCTFTQMPTPPNT</sequence>